<evidence type="ECO:0000313" key="1">
    <source>
        <dbReference type="EMBL" id="KAH7930947.1"/>
    </source>
</evidence>
<organism evidence="1 2">
    <name type="scientific">Leucogyrophana mollusca</name>
    <dbReference type="NCBI Taxonomy" id="85980"/>
    <lineage>
        <taxon>Eukaryota</taxon>
        <taxon>Fungi</taxon>
        <taxon>Dikarya</taxon>
        <taxon>Basidiomycota</taxon>
        <taxon>Agaricomycotina</taxon>
        <taxon>Agaricomycetes</taxon>
        <taxon>Agaricomycetidae</taxon>
        <taxon>Boletales</taxon>
        <taxon>Boletales incertae sedis</taxon>
        <taxon>Leucogyrophana</taxon>
    </lineage>
</organism>
<dbReference type="Proteomes" id="UP000790709">
    <property type="component" value="Unassembled WGS sequence"/>
</dbReference>
<gene>
    <name evidence="1" type="ORF">BV22DRAFT_1077535</name>
</gene>
<proteinExistence type="predicted"/>
<evidence type="ECO:0000313" key="2">
    <source>
        <dbReference type="Proteomes" id="UP000790709"/>
    </source>
</evidence>
<keyword evidence="2" id="KW-1185">Reference proteome</keyword>
<accession>A0ACB8C1G8</accession>
<dbReference type="EMBL" id="MU266328">
    <property type="protein sequence ID" value="KAH7930947.1"/>
    <property type="molecule type" value="Genomic_DNA"/>
</dbReference>
<comment type="caution">
    <text evidence="1">The sequence shown here is derived from an EMBL/GenBank/DDBJ whole genome shotgun (WGS) entry which is preliminary data.</text>
</comment>
<name>A0ACB8C1G8_9AGAM</name>
<reference evidence="1" key="1">
    <citation type="journal article" date="2021" name="New Phytol.">
        <title>Evolutionary innovations through gain and loss of genes in the ectomycorrhizal Boletales.</title>
        <authorList>
            <person name="Wu G."/>
            <person name="Miyauchi S."/>
            <person name="Morin E."/>
            <person name="Kuo A."/>
            <person name="Drula E."/>
            <person name="Varga T."/>
            <person name="Kohler A."/>
            <person name="Feng B."/>
            <person name="Cao Y."/>
            <person name="Lipzen A."/>
            <person name="Daum C."/>
            <person name="Hundley H."/>
            <person name="Pangilinan J."/>
            <person name="Johnson J."/>
            <person name="Barry K."/>
            <person name="LaButti K."/>
            <person name="Ng V."/>
            <person name="Ahrendt S."/>
            <person name="Min B."/>
            <person name="Choi I.G."/>
            <person name="Park H."/>
            <person name="Plett J.M."/>
            <person name="Magnuson J."/>
            <person name="Spatafora J.W."/>
            <person name="Nagy L.G."/>
            <person name="Henrissat B."/>
            <person name="Grigoriev I.V."/>
            <person name="Yang Z.L."/>
            <person name="Xu J."/>
            <person name="Martin F.M."/>
        </authorList>
    </citation>
    <scope>NUCLEOTIDE SEQUENCE</scope>
    <source>
        <strain evidence="1">KUC20120723A-06</strain>
    </source>
</reference>
<sequence length="654" mass="73439">MSFWRSTTRYTPLLPSPGVQPWKQAPANRRFCCNVLLTLALIAVISTVGALRIFDLSFSFASTPPDAISPELSLGDSLPLDNPNNPDAPLPHDPQSTPPLVSTRPNEEYIKDDMTMEDIRAMVAGTKGFFSRDFSLGLGWNNVRYIIEAAVLEAQLLNRTLVLPSFVYARSCEYEIAVCADQAYMVNKGDAIGWDEWRKLPIEQQMGWRIPITEMLNLTQLRRAHPVVLVSDYLRYHGLPETTETSSGWWDRTAYHQAPNANGVHDPEIKSPSLFVIENNWYDPDGITRVDELPEAVKIRGGWLAGNQSEPQSGNWSELAKPKHQLLLETSLPAGKTSMEFEEARGALKVFSSLPFTYSDLEASAGKGEQPSHLDINRDDDFEKILNYNGWEVLHTFQGAGGMDFVKHVAVPMKHVASRQSMRGFKDDYAHIDAEVVVLAGETHLYRKPGALRFTTTTAREEFARVVLHHVVPVDKVYDLARKLDNRISAMNGGRQWLASHMRRGDFVSNGWSHSHQAQLERVKQHLEEGRKILHSQRPYVPYPVPGISPDTSIRHRDPPKDGDRFFVATDERDPEKLRFFSDNGAIMIKELMTYEDRHEFGWAILFSDIVGLVEQATLARAAYFYGSAMSSFTGGVINMRAVLGAELGTGLAD</sequence>
<protein>
    <submittedName>
        <fullName evidence="1">Uncharacterized protein</fullName>
    </submittedName>
</protein>